<keyword evidence="3 6" id="KW-0812">Transmembrane</keyword>
<sequence length="513" mass="56702">MERPGDEYDDRTVPLLEPKQHAHGEGSNSKQEEDEEEEVASLGRRLVEENKKLWVVAGPSICARFSTFGVTVISQAFIGHIGATELAGFALVSTVLMRFSASILLGMASALETLCGQSYGAKQYHMLGIYLQRSWIVLFCCAVLLLPLYLFTTPLLIILGQDPKIAAMASTISLWYIPVMISSVGNFTLQMYLQAQSKNMIVTYLAMLNLGLHLFLSWLLTVKFHLGLAGVMGSMVIAYWIPVFGQLAFVFFGGCPLTWTGFSSAAFTELGAIVKLSLSSGVMLCVELWYNTILVLFTGYMKNSEIALDALSICLNINGWEMMISVGVRVANELGARSARRAKFAIFNVVTTSFSIGFMLFVLFLIFRERLAYIFTESKVVADAVAELSPLLAFSILLNSVQPVLSGVAVGSGWQSVVAYVNVASYYLIGIPIGAILGYVLGFQVKGIWIGMLFGTLVQTIVLLFITLRTDWENQVCYFLTVFLIFFIKSLNPYSMWVSLDFSHLVMCFIISR</sequence>
<dbReference type="NCBIfam" id="TIGR00797">
    <property type="entry name" value="matE"/>
    <property type="match status" value="1"/>
</dbReference>
<evidence type="ECO:0000256" key="7">
    <source>
        <dbReference type="SAM" id="MobiDB-lite"/>
    </source>
</evidence>
<accession>A0A0E0MJ54</accession>
<evidence type="ECO:0000256" key="1">
    <source>
        <dbReference type="ARBA" id="ARBA00004141"/>
    </source>
</evidence>
<feature type="transmembrane region" description="Helical" evidence="6">
    <location>
        <begin position="226"/>
        <end position="252"/>
    </location>
</feature>
<evidence type="ECO:0000313" key="8">
    <source>
        <dbReference type="EnsemblPlants" id="OPUNC12G01530.2"/>
    </source>
</evidence>
<dbReference type="Proteomes" id="UP000026962">
    <property type="component" value="Chromosome 12"/>
</dbReference>
<feature type="transmembrane region" description="Helical" evidence="6">
    <location>
        <begin position="201"/>
        <end position="220"/>
    </location>
</feature>
<reference evidence="8" key="2">
    <citation type="submission" date="2018-05" db="EMBL/GenBank/DDBJ databases">
        <title>OpunRS2 (Oryza punctata Reference Sequence Version 2).</title>
        <authorList>
            <person name="Zhang J."/>
            <person name="Kudrna D."/>
            <person name="Lee S."/>
            <person name="Talag J."/>
            <person name="Welchert J."/>
            <person name="Wing R.A."/>
        </authorList>
    </citation>
    <scope>NUCLEOTIDE SEQUENCE [LARGE SCALE GENOMIC DNA]</scope>
</reference>
<dbReference type="AlphaFoldDB" id="A0A0E0MJ54"/>
<dbReference type="InterPro" id="IPR045069">
    <property type="entry name" value="MATE_euk"/>
</dbReference>
<feature type="compositionally biased region" description="Basic and acidic residues" evidence="7">
    <location>
        <begin position="1"/>
        <end position="24"/>
    </location>
</feature>
<feature type="transmembrane region" description="Helical" evidence="6">
    <location>
        <begin position="417"/>
        <end position="441"/>
    </location>
</feature>
<dbReference type="GO" id="GO:0016020">
    <property type="term" value="C:membrane"/>
    <property type="evidence" value="ECO:0007669"/>
    <property type="project" value="UniProtKB-SubCell"/>
</dbReference>
<dbReference type="Gramene" id="OPUNC12G01530.2">
    <property type="protein sequence ID" value="OPUNC12G01530.2"/>
    <property type="gene ID" value="OPUNC12G01530"/>
</dbReference>
<comment type="subcellular location">
    <subcellularLocation>
        <location evidence="1">Membrane</location>
        <topology evidence="1">Multi-pass membrane protein</topology>
    </subcellularLocation>
</comment>
<feature type="transmembrane region" description="Helical" evidence="6">
    <location>
        <begin position="53"/>
        <end position="78"/>
    </location>
</feature>
<dbReference type="GO" id="GO:0015297">
    <property type="term" value="F:antiporter activity"/>
    <property type="evidence" value="ECO:0007669"/>
    <property type="project" value="InterPro"/>
</dbReference>
<feature type="transmembrane region" description="Helical" evidence="6">
    <location>
        <begin position="135"/>
        <end position="159"/>
    </location>
</feature>
<protein>
    <recommendedName>
        <fullName evidence="6">Protein DETOXIFICATION</fullName>
    </recommendedName>
    <alternativeName>
        <fullName evidence="6">Multidrug and toxic compound extrusion protein</fullName>
    </alternativeName>
</protein>
<feature type="transmembrane region" description="Helical" evidence="6">
    <location>
        <begin position="344"/>
        <end position="368"/>
    </location>
</feature>
<feature type="transmembrane region" description="Helical" evidence="6">
    <location>
        <begin position="165"/>
        <end position="189"/>
    </location>
</feature>
<organism evidence="8">
    <name type="scientific">Oryza punctata</name>
    <name type="common">Red rice</name>
    <dbReference type="NCBI Taxonomy" id="4537"/>
    <lineage>
        <taxon>Eukaryota</taxon>
        <taxon>Viridiplantae</taxon>
        <taxon>Streptophyta</taxon>
        <taxon>Embryophyta</taxon>
        <taxon>Tracheophyta</taxon>
        <taxon>Spermatophyta</taxon>
        <taxon>Magnoliopsida</taxon>
        <taxon>Liliopsida</taxon>
        <taxon>Poales</taxon>
        <taxon>Poaceae</taxon>
        <taxon>BOP clade</taxon>
        <taxon>Oryzoideae</taxon>
        <taxon>Oryzeae</taxon>
        <taxon>Oryzinae</taxon>
        <taxon>Oryza</taxon>
    </lineage>
</organism>
<evidence type="ECO:0000256" key="6">
    <source>
        <dbReference type="RuleBase" id="RU004914"/>
    </source>
</evidence>
<dbReference type="GO" id="GO:1990961">
    <property type="term" value="P:xenobiotic detoxification by transmembrane export across the plasma membrane"/>
    <property type="evidence" value="ECO:0007669"/>
    <property type="project" value="InterPro"/>
</dbReference>
<dbReference type="GO" id="GO:0042910">
    <property type="term" value="F:xenobiotic transmembrane transporter activity"/>
    <property type="evidence" value="ECO:0007669"/>
    <property type="project" value="InterPro"/>
</dbReference>
<name>A0A0E0MJ54_ORYPU</name>
<dbReference type="CDD" id="cd13132">
    <property type="entry name" value="MATE_eukaryotic"/>
    <property type="match status" value="1"/>
</dbReference>
<comment type="similarity">
    <text evidence="2 6">Belongs to the multi antimicrobial extrusion (MATE) (TC 2.A.66.1) family.</text>
</comment>
<dbReference type="InterPro" id="IPR002528">
    <property type="entry name" value="MATE_fam"/>
</dbReference>
<evidence type="ECO:0000256" key="3">
    <source>
        <dbReference type="ARBA" id="ARBA00022692"/>
    </source>
</evidence>
<feature type="transmembrane region" description="Helical" evidence="6">
    <location>
        <begin position="388"/>
        <end position="410"/>
    </location>
</feature>
<reference evidence="8" key="1">
    <citation type="submission" date="2015-04" db="UniProtKB">
        <authorList>
            <consortium name="EnsemblPlants"/>
        </authorList>
    </citation>
    <scope>IDENTIFICATION</scope>
</reference>
<evidence type="ECO:0000256" key="4">
    <source>
        <dbReference type="ARBA" id="ARBA00022989"/>
    </source>
</evidence>
<feature type="transmembrane region" description="Helical" evidence="6">
    <location>
        <begin position="310"/>
        <end position="332"/>
    </location>
</feature>
<feature type="region of interest" description="Disordered" evidence="7">
    <location>
        <begin position="1"/>
        <end position="41"/>
    </location>
</feature>
<proteinExistence type="inferred from homology"/>
<feature type="transmembrane region" description="Helical" evidence="6">
    <location>
        <begin position="272"/>
        <end position="290"/>
    </location>
</feature>
<feature type="transmembrane region" description="Helical" evidence="6">
    <location>
        <begin position="447"/>
        <end position="465"/>
    </location>
</feature>
<dbReference type="EnsemblPlants" id="OPUNC12G01530.2">
    <property type="protein sequence ID" value="OPUNC12G01530.2"/>
    <property type="gene ID" value="OPUNC12G01530"/>
</dbReference>
<feature type="transmembrane region" description="Helical" evidence="6">
    <location>
        <begin position="472"/>
        <end position="488"/>
    </location>
</feature>
<evidence type="ECO:0000256" key="2">
    <source>
        <dbReference type="ARBA" id="ARBA00010199"/>
    </source>
</evidence>
<keyword evidence="4 6" id="KW-1133">Transmembrane helix</keyword>
<evidence type="ECO:0000313" key="9">
    <source>
        <dbReference type="Proteomes" id="UP000026962"/>
    </source>
</evidence>
<evidence type="ECO:0000256" key="5">
    <source>
        <dbReference type="ARBA" id="ARBA00023136"/>
    </source>
</evidence>
<dbReference type="OMA" id="KTMWVVA"/>
<feature type="transmembrane region" description="Helical" evidence="6">
    <location>
        <begin position="90"/>
        <end position="114"/>
    </location>
</feature>
<dbReference type="HOGENOM" id="CLU_012893_1_4_1"/>
<dbReference type="Pfam" id="PF01554">
    <property type="entry name" value="MatE"/>
    <property type="match status" value="2"/>
</dbReference>
<dbReference type="eggNOG" id="KOG1347">
    <property type="taxonomic scope" value="Eukaryota"/>
</dbReference>
<keyword evidence="9" id="KW-1185">Reference proteome</keyword>
<keyword evidence="5 6" id="KW-0472">Membrane</keyword>
<dbReference type="PANTHER" id="PTHR11206">
    <property type="entry name" value="MULTIDRUG RESISTANCE PROTEIN"/>
    <property type="match status" value="1"/>
</dbReference>